<gene>
    <name evidence="2" type="ORF">SAMN06269185_0191</name>
</gene>
<keyword evidence="3" id="KW-1185">Reference proteome</keyword>
<evidence type="ECO:0000313" key="2">
    <source>
        <dbReference type="EMBL" id="SNZ03102.1"/>
    </source>
</evidence>
<name>A0A285N0Y2_NATPI</name>
<dbReference type="InterPro" id="IPR053710">
    <property type="entry name" value="Arylamine_NAT_domain_sf"/>
</dbReference>
<dbReference type="SUPFAM" id="SSF54001">
    <property type="entry name" value="Cysteine proteinases"/>
    <property type="match status" value="1"/>
</dbReference>
<comment type="similarity">
    <text evidence="1">Belongs to the arylamine N-acetyltransferase family.</text>
</comment>
<protein>
    <submittedName>
        <fullName evidence="2">N-hydroxyarylamine O-acetyltransferase</fullName>
    </submittedName>
</protein>
<dbReference type="PANTHER" id="PTHR11786">
    <property type="entry name" value="N-HYDROXYARYLAMINE O-ACETYLTRANSFERASE"/>
    <property type="match status" value="1"/>
</dbReference>
<dbReference type="InterPro" id="IPR001447">
    <property type="entry name" value="Arylamine_N-AcTrfase"/>
</dbReference>
<dbReference type="AlphaFoldDB" id="A0A285N0Y2"/>
<evidence type="ECO:0000313" key="3">
    <source>
        <dbReference type="Proteomes" id="UP000219453"/>
    </source>
</evidence>
<dbReference type="PANTHER" id="PTHR11786:SF0">
    <property type="entry name" value="ARYLAMINE N-ACETYLTRANSFERASE 4-RELATED"/>
    <property type="match status" value="1"/>
</dbReference>
<organism evidence="2 3">
    <name type="scientific">Natronoarchaeum philippinense</name>
    <dbReference type="NCBI Taxonomy" id="558529"/>
    <lineage>
        <taxon>Archaea</taxon>
        <taxon>Methanobacteriati</taxon>
        <taxon>Methanobacteriota</taxon>
        <taxon>Stenosarchaea group</taxon>
        <taxon>Halobacteria</taxon>
        <taxon>Halobacteriales</taxon>
        <taxon>Natronoarchaeaceae</taxon>
    </lineage>
</organism>
<proteinExistence type="inferred from homology"/>
<dbReference type="Pfam" id="PF00797">
    <property type="entry name" value="Acetyltransf_2"/>
    <property type="match status" value="1"/>
</dbReference>
<dbReference type="Proteomes" id="UP000219453">
    <property type="component" value="Unassembled WGS sequence"/>
</dbReference>
<dbReference type="EMBL" id="OBEJ01000001">
    <property type="protein sequence ID" value="SNZ03102.1"/>
    <property type="molecule type" value="Genomic_DNA"/>
</dbReference>
<dbReference type="Gene3D" id="3.30.2140.20">
    <property type="match status" value="1"/>
</dbReference>
<evidence type="ECO:0000256" key="1">
    <source>
        <dbReference type="ARBA" id="ARBA00006547"/>
    </source>
</evidence>
<keyword evidence="2" id="KW-0808">Transferase</keyword>
<dbReference type="RefSeq" id="WP_097007250.1">
    <property type="nucleotide sequence ID" value="NZ_OBEJ01000001.1"/>
</dbReference>
<dbReference type="OrthoDB" id="201800at2157"/>
<sequence length="262" mass="29369">METDRYLRRIGVDPTTVERADRETLDRLQRAHVTTVPFETIAVAGTPFGEHDPSGVSRAYQDLYEKIVEDGRGGFCYELNGLFGWLLSELGYEPTRVAAMVLGDDDPLPPANHLAHVVDLDRRYLVDAGLGVPSMRRPLPLDGEARTDAAGVDWRVVESDRPDADFETLCREPTEGWETRYVFRDTHRPREHFTATCEYLSTAPESPFTDDAVVACSTDRGHVKLSPDSLTRVRDGDERERDIDADEWSELLGAEFGITLGT</sequence>
<reference evidence="2 3" key="1">
    <citation type="submission" date="2017-09" db="EMBL/GenBank/DDBJ databases">
        <authorList>
            <person name="Ehlers B."/>
            <person name="Leendertz F.H."/>
        </authorList>
    </citation>
    <scope>NUCLEOTIDE SEQUENCE [LARGE SCALE GENOMIC DNA]</scope>
    <source>
        <strain evidence="2 3">DSM 27208</strain>
    </source>
</reference>
<dbReference type="GO" id="GO:0016407">
    <property type="term" value="F:acetyltransferase activity"/>
    <property type="evidence" value="ECO:0007669"/>
    <property type="project" value="InterPro"/>
</dbReference>
<dbReference type="InterPro" id="IPR038765">
    <property type="entry name" value="Papain-like_cys_pep_sf"/>
</dbReference>
<accession>A0A285N0Y2</accession>